<gene>
    <name evidence="2" type="ORF">GCM10009533_57340</name>
</gene>
<dbReference type="EMBL" id="BAAAGS010000054">
    <property type="protein sequence ID" value="GAA0551538.1"/>
    <property type="molecule type" value="Genomic_DNA"/>
</dbReference>
<dbReference type="InterPro" id="IPR050266">
    <property type="entry name" value="AB_hydrolase_sf"/>
</dbReference>
<feature type="domain" description="AB hydrolase-1" evidence="1">
    <location>
        <begin position="14"/>
        <end position="237"/>
    </location>
</feature>
<protein>
    <submittedName>
        <fullName evidence="2">Alpha/beta hydrolase</fullName>
    </submittedName>
</protein>
<keyword evidence="2" id="KW-0378">Hydrolase</keyword>
<organism evidence="2 3">
    <name type="scientific">Saccharopolyspora erythraea</name>
    <name type="common">Streptomyces erythraeus</name>
    <dbReference type="NCBI Taxonomy" id="1836"/>
    <lineage>
        <taxon>Bacteria</taxon>
        <taxon>Bacillati</taxon>
        <taxon>Actinomycetota</taxon>
        <taxon>Actinomycetes</taxon>
        <taxon>Pseudonocardiales</taxon>
        <taxon>Pseudonocardiaceae</taxon>
        <taxon>Saccharopolyspora</taxon>
    </lineage>
</organism>
<evidence type="ECO:0000313" key="2">
    <source>
        <dbReference type="EMBL" id="GAA0551538.1"/>
    </source>
</evidence>
<dbReference type="Pfam" id="PF00561">
    <property type="entry name" value="Abhydrolase_1"/>
    <property type="match status" value="1"/>
</dbReference>
<dbReference type="SUPFAM" id="SSF53474">
    <property type="entry name" value="alpha/beta-Hydrolases"/>
    <property type="match status" value="1"/>
</dbReference>
<evidence type="ECO:0000313" key="3">
    <source>
        <dbReference type="Proteomes" id="UP001500729"/>
    </source>
</evidence>
<reference evidence="3" key="1">
    <citation type="journal article" date="2019" name="Int. J. Syst. Evol. Microbiol.">
        <title>The Global Catalogue of Microorganisms (GCM) 10K type strain sequencing project: providing services to taxonomists for standard genome sequencing and annotation.</title>
        <authorList>
            <consortium name="The Broad Institute Genomics Platform"/>
            <consortium name="The Broad Institute Genome Sequencing Center for Infectious Disease"/>
            <person name="Wu L."/>
            <person name="Ma J."/>
        </authorList>
    </citation>
    <scope>NUCLEOTIDE SEQUENCE [LARGE SCALE GENOMIC DNA]</scope>
    <source>
        <strain evidence="3">JCM 10303</strain>
    </source>
</reference>
<dbReference type="PRINTS" id="PR00111">
    <property type="entry name" value="ABHYDROLASE"/>
</dbReference>
<dbReference type="InterPro" id="IPR029058">
    <property type="entry name" value="AB_hydrolase_fold"/>
</dbReference>
<keyword evidence="3" id="KW-1185">Reference proteome</keyword>
<dbReference type="InterPro" id="IPR000073">
    <property type="entry name" value="AB_hydrolase_1"/>
</dbReference>
<comment type="caution">
    <text evidence="2">The sequence shown here is derived from an EMBL/GenBank/DDBJ whole genome shotgun (WGS) entry which is preliminary data.</text>
</comment>
<evidence type="ECO:0000259" key="1">
    <source>
        <dbReference type="Pfam" id="PF00561"/>
    </source>
</evidence>
<dbReference type="GO" id="GO:0016787">
    <property type="term" value="F:hydrolase activity"/>
    <property type="evidence" value="ECO:0007669"/>
    <property type="project" value="UniProtKB-KW"/>
</dbReference>
<name>A0ABP3NR52_SACER</name>
<dbReference type="RefSeq" id="WP_009950242.1">
    <property type="nucleotide sequence ID" value="NZ_BAAAGS010000054.1"/>
</dbReference>
<dbReference type="PANTHER" id="PTHR43798:SF33">
    <property type="entry name" value="HYDROLASE, PUTATIVE (AFU_ORTHOLOGUE AFUA_2G14860)-RELATED"/>
    <property type="match status" value="1"/>
</dbReference>
<accession>A0ABP3NR52</accession>
<dbReference type="PANTHER" id="PTHR43798">
    <property type="entry name" value="MONOACYLGLYCEROL LIPASE"/>
    <property type="match status" value="1"/>
</dbReference>
<dbReference type="Proteomes" id="UP001500729">
    <property type="component" value="Unassembled WGS sequence"/>
</dbReference>
<dbReference type="Gene3D" id="3.40.50.1820">
    <property type="entry name" value="alpha/beta hydrolase"/>
    <property type="match status" value="1"/>
</dbReference>
<sequence>MPLSHKIVGSGPGLLLAHGATGNVEGNFPFLDELAADHTVVAADYPGSGATPRADGPLRLDDLADDLVATAVDAGVETFAILGYSMGTAVAIRAATRHPRRVSALVLTAGLTHPDRHLRLTLDLWQRLRETGDHFALSRFLLLNGLTPASLDAVEPWEETVAQAAHGQAPGADDHLALLRTVDVRADLPGIGVPTLVVATARDTLVPPHNSRRIAEGIAGARLVEIDAGHLIADERPGEWLAAVRDFLSGVAAAPRGAA</sequence>
<proteinExistence type="predicted"/>